<proteinExistence type="predicted"/>
<protein>
    <submittedName>
        <fullName evidence="3">Uncharacterized protein</fullName>
    </submittedName>
</protein>
<dbReference type="Proteomes" id="UP000887581">
    <property type="component" value="Unplaced"/>
</dbReference>
<keyword evidence="2" id="KW-1185">Reference proteome</keyword>
<name>A0A915PS76_9BILA</name>
<accession>A0A915PS76</accession>
<sequence length="117" mass="13266">MTDNEHNLSTIKAHSQMGKNDTADGIAQPISVDDNDDRTVTNISAEVAISSVKRRHYQRKRREEIVDHHNSSFLINKELKIPTPPPLSTLRATIKSEFDEKEKAVSPVNQLFLFHFG</sequence>
<evidence type="ECO:0000256" key="1">
    <source>
        <dbReference type="SAM" id="MobiDB-lite"/>
    </source>
</evidence>
<feature type="compositionally biased region" description="Polar residues" evidence="1">
    <location>
        <begin position="7"/>
        <end position="19"/>
    </location>
</feature>
<organism evidence="2 3">
    <name type="scientific">Setaria digitata</name>
    <dbReference type="NCBI Taxonomy" id="48799"/>
    <lineage>
        <taxon>Eukaryota</taxon>
        <taxon>Metazoa</taxon>
        <taxon>Ecdysozoa</taxon>
        <taxon>Nematoda</taxon>
        <taxon>Chromadorea</taxon>
        <taxon>Rhabditida</taxon>
        <taxon>Spirurina</taxon>
        <taxon>Spiruromorpha</taxon>
        <taxon>Filarioidea</taxon>
        <taxon>Setariidae</taxon>
        <taxon>Setaria</taxon>
    </lineage>
</organism>
<feature type="region of interest" description="Disordered" evidence="1">
    <location>
        <begin position="1"/>
        <end position="38"/>
    </location>
</feature>
<evidence type="ECO:0000313" key="3">
    <source>
        <dbReference type="WBParaSite" id="sdigi.contig223.g6328.t1"/>
    </source>
</evidence>
<reference evidence="3" key="1">
    <citation type="submission" date="2022-11" db="UniProtKB">
        <authorList>
            <consortium name="WormBaseParasite"/>
        </authorList>
    </citation>
    <scope>IDENTIFICATION</scope>
</reference>
<dbReference type="WBParaSite" id="sdigi.contig223.g6328.t1">
    <property type="protein sequence ID" value="sdigi.contig223.g6328.t1"/>
    <property type="gene ID" value="sdigi.contig223.g6328"/>
</dbReference>
<evidence type="ECO:0000313" key="2">
    <source>
        <dbReference type="Proteomes" id="UP000887581"/>
    </source>
</evidence>
<dbReference type="AlphaFoldDB" id="A0A915PS76"/>